<keyword evidence="4" id="KW-1185">Reference proteome</keyword>
<name>A0ABQ5IHT6_9ASTR</name>
<keyword evidence="2" id="KW-1133">Transmembrane helix</keyword>
<keyword evidence="2" id="KW-0472">Membrane</keyword>
<evidence type="ECO:0000256" key="1">
    <source>
        <dbReference type="SAM" id="MobiDB-lite"/>
    </source>
</evidence>
<gene>
    <name evidence="3" type="ORF">Tco_1094405</name>
</gene>
<evidence type="ECO:0000313" key="4">
    <source>
        <dbReference type="Proteomes" id="UP001151760"/>
    </source>
</evidence>
<feature type="region of interest" description="Disordered" evidence="1">
    <location>
        <begin position="101"/>
        <end position="125"/>
    </location>
</feature>
<evidence type="ECO:0000256" key="2">
    <source>
        <dbReference type="SAM" id="Phobius"/>
    </source>
</evidence>
<evidence type="ECO:0000313" key="3">
    <source>
        <dbReference type="EMBL" id="GJT98887.1"/>
    </source>
</evidence>
<keyword evidence="2" id="KW-0812">Transmembrane</keyword>
<dbReference type="Proteomes" id="UP001151760">
    <property type="component" value="Unassembled WGS sequence"/>
</dbReference>
<proteinExistence type="predicted"/>
<reference evidence="3" key="1">
    <citation type="journal article" date="2022" name="Int. J. Mol. Sci.">
        <title>Draft Genome of Tanacetum Coccineum: Genomic Comparison of Closely Related Tanacetum-Family Plants.</title>
        <authorList>
            <person name="Yamashiro T."/>
            <person name="Shiraishi A."/>
            <person name="Nakayama K."/>
            <person name="Satake H."/>
        </authorList>
    </citation>
    <scope>NUCLEOTIDE SEQUENCE</scope>
</reference>
<protein>
    <recommendedName>
        <fullName evidence="5">ATPase subunit I</fullName>
    </recommendedName>
</protein>
<sequence length="125" mass="14333">MEGSILIIPAAVPNSYWNLFLLVVILLCSFYNHYQNPFNKVTKGVAKPSSPISERTKKQLADEKLSEIEAARLEALERDRFEKEKAKIARQDAIYAKQLEQEEEMSASQRETRQEEVLSSVEALF</sequence>
<evidence type="ECO:0008006" key="5">
    <source>
        <dbReference type="Google" id="ProtNLM"/>
    </source>
</evidence>
<feature type="transmembrane region" description="Helical" evidence="2">
    <location>
        <begin position="16"/>
        <end position="34"/>
    </location>
</feature>
<organism evidence="3 4">
    <name type="scientific">Tanacetum coccineum</name>
    <dbReference type="NCBI Taxonomy" id="301880"/>
    <lineage>
        <taxon>Eukaryota</taxon>
        <taxon>Viridiplantae</taxon>
        <taxon>Streptophyta</taxon>
        <taxon>Embryophyta</taxon>
        <taxon>Tracheophyta</taxon>
        <taxon>Spermatophyta</taxon>
        <taxon>Magnoliopsida</taxon>
        <taxon>eudicotyledons</taxon>
        <taxon>Gunneridae</taxon>
        <taxon>Pentapetalae</taxon>
        <taxon>asterids</taxon>
        <taxon>campanulids</taxon>
        <taxon>Asterales</taxon>
        <taxon>Asteraceae</taxon>
        <taxon>Asteroideae</taxon>
        <taxon>Anthemideae</taxon>
        <taxon>Anthemidinae</taxon>
        <taxon>Tanacetum</taxon>
    </lineage>
</organism>
<reference evidence="3" key="2">
    <citation type="submission" date="2022-01" db="EMBL/GenBank/DDBJ databases">
        <authorList>
            <person name="Yamashiro T."/>
            <person name="Shiraishi A."/>
            <person name="Satake H."/>
            <person name="Nakayama K."/>
        </authorList>
    </citation>
    <scope>NUCLEOTIDE SEQUENCE</scope>
</reference>
<comment type="caution">
    <text evidence="3">The sequence shown here is derived from an EMBL/GenBank/DDBJ whole genome shotgun (WGS) entry which is preliminary data.</text>
</comment>
<dbReference type="EMBL" id="BQNB010020717">
    <property type="protein sequence ID" value="GJT98887.1"/>
    <property type="molecule type" value="Genomic_DNA"/>
</dbReference>
<accession>A0ABQ5IHT6</accession>